<keyword evidence="3 7" id="KW-1133">Transmembrane helix</keyword>
<keyword evidence="4" id="KW-0560">Oxidoreductase</keyword>
<reference evidence="9" key="1">
    <citation type="submission" date="2020-12" db="EMBL/GenBank/DDBJ databases">
        <title>The genome sequence of Inhella sp. 1Y17.</title>
        <authorList>
            <person name="Liu Y."/>
        </authorList>
    </citation>
    <scope>NUCLEOTIDE SEQUENCE</scope>
    <source>
        <strain evidence="9">1Y17</strain>
    </source>
</reference>
<comment type="caution">
    <text evidence="9">The sequence shown here is derived from an EMBL/GenBank/DDBJ whole genome shotgun (WGS) entry which is preliminary data.</text>
</comment>
<dbReference type="RefSeq" id="WP_198111577.1">
    <property type="nucleotide sequence ID" value="NZ_JAEDAK010000008.1"/>
</dbReference>
<organism evidence="9 10">
    <name type="scientific">Inhella proteolytica</name>
    <dbReference type="NCBI Taxonomy" id="2795029"/>
    <lineage>
        <taxon>Bacteria</taxon>
        <taxon>Pseudomonadati</taxon>
        <taxon>Pseudomonadota</taxon>
        <taxon>Betaproteobacteria</taxon>
        <taxon>Burkholderiales</taxon>
        <taxon>Sphaerotilaceae</taxon>
        <taxon>Inhella</taxon>
    </lineage>
</organism>
<keyword evidence="2 7" id="KW-0812">Transmembrane</keyword>
<feature type="domain" description="Fatty acid hydroxylase" evidence="8">
    <location>
        <begin position="85"/>
        <end position="218"/>
    </location>
</feature>
<accession>A0A931NI75</accession>
<feature type="transmembrane region" description="Helical" evidence="7">
    <location>
        <begin position="6"/>
        <end position="28"/>
    </location>
</feature>
<proteinExistence type="predicted"/>
<feature type="transmembrane region" description="Helical" evidence="7">
    <location>
        <begin position="298"/>
        <end position="319"/>
    </location>
</feature>
<dbReference type="GO" id="GO:0016020">
    <property type="term" value="C:membrane"/>
    <property type="evidence" value="ECO:0007669"/>
    <property type="project" value="GOC"/>
</dbReference>
<dbReference type="AlphaFoldDB" id="A0A931NI75"/>
<comment type="subcellular location">
    <subcellularLocation>
        <location evidence="1">Endomembrane system</location>
        <topology evidence="1">Multi-pass membrane protein</topology>
    </subcellularLocation>
</comment>
<dbReference type="EMBL" id="JAEDAK010000008">
    <property type="protein sequence ID" value="MBH9577804.1"/>
    <property type="molecule type" value="Genomic_DNA"/>
</dbReference>
<dbReference type="GO" id="GO:0008610">
    <property type="term" value="P:lipid biosynthetic process"/>
    <property type="evidence" value="ECO:0007669"/>
    <property type="project" value="InterPro"/>
</dbReference>
<gene>
    <name evidence="9" type="ORF">I7X39_12915</name>
</gene>
<evidence type="ECO:0000256" key="2">
    <source>
        <dbReference type="ARBA" id="ARBA00022692"/>
    </source>
</evidence>
<evidence type="ECO:0000256" key="1">
    <source>
        <dbReference type="ARBA" id="ARBA00004127"/>
    </source>
</evidence>
<dbReference type="GO" id="GO:0005506">
    <property type="term" value="F:iron ion binding"/>
    <property type="evidence" value="ECO:0007669"/>
    <property type="project" value="InterPro"/>
</dbReference>
<evidence type="ECO:0000256" key="7">
    <source>
        <dbReference type="SAM" id="Phobius"/>
    </source>
</evidence>
<evidence type="ECO:0000256" key="6">
    <source>
        <dbReference type="ARBA" id="ARBA00023136"/>
    </source>
</evidence>
<keyword evidence="10" id="KW-1185">Reference proteome</keyword>
<dbReference type="Proteomes" id="UP000613266">
    <property type="component" value="Unassembled WGS sequence"/>
</dbReference>
<evidence type="ECO:0000259" key="8">
    <source>
        <dbReference type="Pfam" id="PF04116"/>
    </source>
</evidence>
<keyword evidence="5" id="KW-0443">Lipid metabolism</keyword>
<name>A0A931NI75_9BURK</name>
<dbReference type="GO" id="GO:0006643">
    <property type="term" value="P:membrane lipid metabolic process"/>
    <property type="evidence" value="ECO:0007669"/>
    <property type="project" value="TreeGrafter"/>
</dbReference>
<evidence type="ECO:0000256" key="5">
    <source>
        <dbReference type="ARBA" id="ARBA00023098"/>
    </source>
</evidence>
<dbReference type="InterPro" id="IPR006694">
    <property type="entry name" value="Fatty_acid_hydroxylase"/>
</dbReference>
<dbReference type="InterPro" id="IPR051689">
    <property type="entry name" value="Sterol_desaturase/TMEM195"/>
</dbReference>
<evidence type="ECO:0000256" key="3">
    <source>
        <dbReference type="ARBA" id="ARBA00022989"/>
    </source>
</evidence>
<feature type="transmembrane region" description="Helical" evidence="7">
    <location>
        <begin position="49"/>
        <end position="70"/>
    </location>
</feature>
<feature type="transmembrane region" description="Helical" evidence="7">
    <location>
        <begin position="82"/>
        <end position="99"/>
    </location>
</feature>
<keyword evidence="6 7" id="KW-0472">Membrane</keyword>
<evidence type="ECO:0000313" key="9">
    <source>
        <dbReference type="EMBL" id="MBH9577804.1"/>
    </source>
</evidence>
<dbReference type="PANTHER" id="PTHR21624:SF1">
    <property type="entry name" value="ALKYLGLYCEROL MONOOXYGENASE"/>
    <property type="match status" value="1"/>
</dbReference>
<protein>
    <submittedName>
        <fullName evidence="9">Sterol desaturase family protein</fullName>
    </submittedName>
</protein>
<evidence type="ECO:0000313" key="10">
    <source>
        <dbReference type="Proteomes" id="UP000613266"/>
    </source>
</evidence>
<dbReference type="PANTHER" id="PTHR21624">
    <property type="entry name" value="STEROL DESATURASE-RELATED PROTEIN"/>
    <property type="match status" value="1"/>
</dbReference>
<feature type="transmembrane region" description="Helical" evidence="7">
    <location>
        <begin position="325"/>
        <end position="342"/>
    </location>
</feature>
<sequence length="352" mass="39157">MDLTPAQVIVFATPVFLGLIALEFGIGWARGRRDYRWADAMNSIGLGMLSQLVGLFTRVFNLGIYTWVYQHAALFELSAQSLWVWLFALLGYDFCYYWLHRGGHRVALLWAAHSVHHQSEDFNLSTALRQTSSGFLFGWLFYLPLALLGVPPLVFGVVALIDLLYQFWVHTELVGKLGWFDRWFCSPSNHRVHHAVNPQYLDKNYGGILIIWDRLFGTFAEEEERCVYGTVKPLRSWDPLWANGIGYVEIAKAWRAARGWGGRLAALLAPPGWQPGGAMPQVDLQRPRFDPPLAGARLALALLLFVGAMAATLALLWWAASLAPLPLAAASAAVVGLLWACGRACQPGSAHP</sequence>
<dbReference type="Pfam" id="PF04116">
    <property type="entry name" value="FA_hydroxylase"/>
    <property type="match status" value="1"/>
</dbReference>
<dbReference type="GO" id="GO:0012505">
    <property type="term" value="C:endomembrane system"/>
    <property type="evidence" value="ECO:0007669"/>
    <property type="project" value="UniProtKB-SubCell"/>
</dbReference>
<evidence type="ECO:0000256" key="4">
    <source>
        <dbReference type="ARBA" id="ARBA00023002"/>
    </source>
</evidence>
<dbReference type="GO" id="GO:0050479">
    <property type="term" value="F:glyceryl-ether monooxygenase activity"/>
    <property type="evidence" value="ECO:0007669"/>
    <property type="project" value="TreeGrafter"/>
</dbReference>
<feature type="transmembrane region" description="Helical" evidence="7">
    <location>
        <begin position="139"/>
        <end position="161"/>
    </location>
</feature>